<sequence>MRHFPLLLLVLVPLLRCGAQSDTLPYADISAYPTDYTPGSVLSRMIDALGFRYYWATHGLRDEDLAYRPTSDGRSTIETLEHIQGLSDMILSAARRDTLGRGDREPTSDFNELRERTLRGLEEASRLFRGQSATGLAEQRLRFSAGASYSEFPVWNLINGPLADAIYHTGQLVVFRRASGNPADPRVNHFRGRVGD</sequence>
<accession>A0A4S4NIY8</accession>
<dbReference type="SUPFAM" id="SSF109854">
    <property type="entry name" value="DinB/YfiT-like putative metalloenzymes"/>
    <property type="match status" value="1"/>
</dbReference>
<name>A0A4S4NIY8_9BACT</name>
<gene>
    <name evidence="2" type="ORF">E4021_09005</name>
</gene>
<dbReference type="OrthoDB" id="837585at2"/>
<dbReference type="EMBL" id="SRSF01000003">
    <property type="protein sequence ID" value="THH39744.1"/>
    <property type="molecule type" value="Genomic_DNA"/>
</dbReference>
<proteinExistence type="predicted"/>
<feature type="signal peptide" evidence="1">
    <location>
        <begin position="1"/>
        <end position="21"/>
    </location>
</feature>
<dbReference type="AlphaFoldDB" id="A0A4S4NIY8"/>
<keyword evidence="1" id="KW-0732">Signal</keyword>
<evidence type="ECO:0000313" key="2">
    <source>
        <dbReference type="EMBL" id="THH39744.1"/>
    </source>
</evidence>
<comment type="caution">
    <text evidence="2">The sequence shown here is derived from an EMBL/GenBank/DDBJ whole genome shotgun (WGS) entry which is preliminary data.</text>
</comment>
<organism evidence="2 3">
    <name type="scientific">Neolewinella litorea</name>
    <dbReference type="NCBI Taxonomy" id="2562452"/>
    <lineage>
        <taxon>Bacteria</taxon>
        <taxon>Pseudomonadati</taxon>
        <taxon>Bacteroidota</taxon>
        <taxon>Saprospiria</taxon>
        <taxon>Saprospirales</taxon>
        <taxon>Lewinellaceae</taxon>
        <taxon>Neolewinella</taxon>
    </lineage>
</organism>
<evidence type="ECO:0000256" key="1">
    <source>
        <dbReference type="SAM" id="SignalP"/>
    </source>
</evidence>
<evidence type="ECO:0000313" key="3">
    <source>
        <dbReference type="Proteomes" id="UP000308528"/>
    </source>
</evidence>
<keyword evidence="3" id="KW-1185">Reference proteome</keyword>
<dbReference type="Proteomes" id="UP000308528">
    <property type="component" value="Unassembled WGS sequence"/>
</dbReference>
<dbReference type="InterPro" id="IPR034660">
    <property type="entry name" value="DinB/YfiT-like"/>
</dbReference>
<protein>
    <recommendedName>
        <fullName evidence="4">DinB family protein</fullName>
    </recommendedName>
</protein>
<dbReference type="Gene3D" id="1.20.120.450">
    <property type="entry name" value="dinb family like domain"/>
    <property type="match status" value="1"/>
</dbReference>
<evidence type="ECO:0008006" key="4">
    <source>
        <dbReference type="Google" id="ProtNLM"/>
    </source>
</evidence>
<feature type="chain" id="PRO_5020787932" description="DinB family protein" evidence="1">
    <location>
        <begin position="22"/>
        <end position="196"/>
    </location>
</feature>
<dbReference type="RefSeq" id="WP_136458543.1">
    <property type="nucleotide sequence ID" value="NZ_SRSF01000003.1"/>
</dbReference>
<reference evidence="2 3" key="1">
    <citation type="submission" date="2019-04" db="EMBL/GenBank/DDBJ databases">
        <title>Lewinella litorea sp. nov., isolated from a marine sand.</title>
        <authorList>
            <person name="Yoon J.-H."/>
        </authorList>
    </citation>
    <scope>NUCLEOTIDE SEQUENCE [LARGE SCALE GENOMIC DNA]</scope>
    <source>
        <strain evidence="2 3">HSMS-39</strain>
    </source>
</reference>